<evidence type="ECO:0000313" key="1">
    <source>
        <dbReference type="EMBL" id="PDZ14413.1"/>
    </source>
</evidence>
<dbReference type="AlphaFoldDB" id="A0A2A7D307"/>
<dbReference type="EMBL" id="NVLX01000027">
    <property type="protein sequence ID" value="PDZ14413.1"/>
    <property type="molecule type" value="Genomic_DNA"/>
</dbReference>
<proteinExistence type="predicted"/>
<dbReference type="Proteomes" id="UP000220192">
    <property type="component" value="Unassembled WGS sequence"/>
</dbReference>
<accession>A0A2A7D307</accession>
<protein>
    <submittedName>
        <fullName evidence="1">Uncharacterized protein</fullName>
    </submittedName>
</protein>
<organism evidence="1 2">
    <name type="scientific">Bacillus anthracis</name>
    <name type="common">anthrax bacterium</name>
    <dbReference type="NCBI Taxonomy" id="1392"/>
    <lineage>
        <taxon>Bacteria</taxon>
        <taxon>Bacillati</taxon>
        <taxon>Bacillota</taxon>
        <taxon>Bacilli</taxon>
        <taxon>Bacillales</taxon>
        <taxon>Bacillaceae</taxon>
        <taxon>Bacillus</taxon>
        <taxon>Bacillus cereus group</taxon>
    </lineage>
</organism>
<dbReference type="RefSeq" id="WP_087958986.1">
    <property type="nucleotide sequence ID" value="NZ_NVLX01000027.1"/>
</dbReference>
<name>A0A2A7D307_BACAN</name>
<sequence length="75" mass="9032">MHHPLLIAHSPYNHHLYTKIMLDPMYMQVSTTVVPLQMQQPPIAHVHHYLYGQSFYENPYFKHFHYNVKAQVWEG</sequence>
<reference evidence="1 2" key="1">
    <citation type="submission" date="2017-09" db="EMBL/GenBank/DDBJ databases">
        <title>Large-scale bioinformatics analysis of Bacillus genomes uncovers conserved roles of natural products in bacterial physiology.</title>
        <authorList>
            <consortium name="Agbiome Team Llc"/>
            <person name="Bleich R.M."/>
            <person name="Grubbs K.J."/>
            <person name="Santa Maria K.C."/>
            <person name="Allen S.E."/>
            <person name="Farag S."/>
            <person name="Shank E.A."/>
            <person name="Bowers A."/>
        </authorList>
    </citation>
    <scope>NUCLEOTIDE SEQUENCE [LARGE SCALE GENOMIC DNA]</scope>
    <source>
        <strain evidence="1 2">AFS095574</strain>
    </source>
</reference>
<evidence type="ECO:0000313" key="2">
    <source>
        <dbReference type="Proteomes" id="UP000220192"/>
    </source>
</evidence>
<comment type="caution">
    <text evidence="1">The sequence shown here is derived from an EMBL/GenBank/DDBJ whole genome shotgun (WGS) entry which is preliminary data.</text>
</comment>
<gene>
    <name evidence="1" type="ORF">CON16_24130</name>
</gene>